<keyword evidence="5 7" id="KW-1133">Transmembrane helix</keyword>
<accession>A0A9W5YAN7</accession>
<evidence type="ECO:0000256" key="4">
    <source>
        <dbReference type="ARBA" id="ARBA00022692"/>
    </source>
</evidence>
<dbReference type="GO" id="GO:0015109">
    <property type="term" value="F:chromate transmembrane transporter activity"/>
    <property type="evidence" value="ECO:0007669"/>
    <property type="project" value="InterPro"/>
</dbReference>
<protein>
    <submittedName>
        <fullName evidence="8">Chromate transporter</fullName>
    </submittedName>
</protein>
<name>A0A9W5YAN7_9FIRM</name>
<keyword evidence="9" id="KW-1185">Reference proteome</keyword>
<dbReference type="GO" id="GO:0005886">
    <property type="term" value="C:plasma membrane"/>
    <property type="evidence" value="ECO:0007669"/>
    <property type="project" value="UniProtKB-SubCell"/>
</dbReference>
<reference evidence="8" key="1">
    <citation type="submission" date="2022-06" db="EMBL/GenBank/DDBJ databases">
        <title>Vallitalea longa sp. nov., an anaerobic bacterium isolated from marine sediment.</title>
        <authorList>
            <person name="Hirano S."/>
            <person name="Terahara T."/>
            <person name="Mori K."/>
            <person name="Hamada M."/>
            <person name="Matsumoto R."/>
            <person name="Kobayashi T."/>
        </authorList>
    </citation>
    <scope>NUCLEOTIDE SEQUENCE</scope>
    <source>
        <strain evidence="8">SH18-1</strain>
    </source>
</reference>
<dbReference type="EMBL" id="BRLB01000001">
    <property type="protein sequence ID" value="GKX27808.1"/>
    <property type="molecule type" value="Genomic_DNA"/>
</dbReference>
<dbReference type="InterPro" id="IPR052518">
    <property type="entry name" value="CHR_Transporter"/>
</dbReference>
<evidence type="ECO:0000313" key="8">
    <source>
        <dbReference type="EMBL" id="GKX27808.1"/>
    </source>
</evidence>
<keyword evidence="4 7" id="KW-0812">Transmembrane</keyword>
<feature type="transmembrane region" description="Helical" evidence="7">
    <location>
        <begin position="72"/>
        <end position="93"/>
    </location>
</feature>
<feature type="transmembrane region" description="Helical" evidence="7">
    <location>
        <begin position="6"/>
        <end position="27"/>
    </location>
</feature>
<feature type="transmembrane region" description="Helical" evidence="7">
    <location>
        <begin position="147"/>
        <end position="164"/>
    </location>
</feature>
<comment type="subcellular location">
    <subcellularLocation>
        <location evidence="1">Cell membrane</location>
        <topology evidence="1">Multi-pass membrane protein</topology>
    </subcellularLocation>
</comment>
<feature type="transmembrane region" description="Helical" evidence="7">
    <location>
        <begin position="114"/>
        <end position="135"/>
    </location>
</feature>
<evidence type="ECO:0000256" key="5">
    <source>
        <dbReference type="ARBA" id="ARBA00022989"/>
    </source>
</evidence>
<dbReference type="InterPro" id="IPR003370">
    <property type="entry name" value="Chromate_transpt"/>
</dbReference>
<evidence type="ECO:0000256" key="1">
    <source>
        <dbReference type="ARBA" id="ARBA00004651"/>
    </source>
</evidence>
<evidence type="ECO:0000256" key="2">
    <source>
        <dbReference type="ARBA" id="ARBA00005262"/>
    </source>
</evidence>
<comment type="caution">
    <text evidence="8">The sequence shown here is derived from an EMBL/GenBank/DDBJ whole genome shotgun (WGS) entry which is preliminary data.</text>
</comment>
<keyword evidence="6 7" id="KW-0472">Membrane</keyword>
<dbReference type="Proteomes" id="UP001144256">
    <property type="component" value="Unassembled WGS sequence"/>
</dbReference>
<feature type="transmembrane region" description="Helical" evidence="7">
    <location>
        <begin position="47"/>
        <end position="66"/>
    </location>
</feature>
<dbReference type="AlphaFoldDB" id="A0A9W5YAN7"/>
<comment type="similarity">
    <text evidence="2">Belongs to the chromate ion transporter (CHR) (TC 2.A.51) family.</text>
</comment>
<evidence type="ECO:0000256" key="7">
    <source>
        <dbReference type="SAM" id="Phobius"/>
    </source>
</evidence>
<dbReference type="PANTHER" id="PTHR43663:SF1">
    <property type="entry name" value="CHROMATE TRANSPORTER"/>
    <property type="match status" value="1"/>
</dbReference>
<evidence type="ECO:0000313" key="9">
    <source>
        <dbReference type="Proteomes" id="UP001144256"/>
    </source>
</evidence>
<organism evidence="8 9">
    <name type="scientific">Vallitalea longa</name>
    <dbReference type="NCBI Taxonomy" id="2936439"/>
    <lineage>
        <taxon>Bacteria</taxon>
        <taxon>Bacillati</taxon>
        <taxon>Bacillota</taxon>
        <taxon>Clostridia</taxon>
        <taxon>Lachnospirales</taxon>
        <taxon>Vallitaleaceae</taxon>
        <taxon>Vallitalea</taxon>
    </lineage>
</organism>
<dbReference type="PANTHER" id="PTHR43663">
    <property type="entry name" value="CHROMATE TRANSPORT PROTEIN-RELATED"/>
    <property type="match status" value="1"/>
</dbReference>
<dbReference type="RefSeq" id="WP_281811488.1">
    <property type="nucleotide sequence ID" value="NZ_BRLB01000001.1"/>
</dbReference>
<sequence>MLARLFYEFFKIGLFTYGGGLAMLPLLQQKARDFGWFTEEQFTDMIAISQSTPGAIAINMATFVGYEQGNIIGSLLSSIGLIIPGFVIIMIIAKFLKQFNEKPVVKSIFTGLRATVIGLILTAIVNIATVSIFNLKLFKETNMIRDFFDIKSIILFGVTLFAVLKFKKHPIYYIIAAGIIGIIIW</sequence>
<proteinExistence type="inferred from homology"/>
<dbReference type="Pfam" id="PF02417">
    <property type="entry name" value="Chromate_transp"/>
    <property type="match status" value="1"/>
</dbReference>
<keyword evidence="3" id="KW-1003">Cell membrane</keyword>
<evidence type="ECO:0000256" key="3">
    <source>
        <dbReference type="ARBA" id="ARBA00022475"/>
    </source>
</evidence>
<evidence type="ECO:0000256" key="6">
    <source>
        <dbReference type="ARBA" id="ARBA00023136"/>
    </source>
</evidence>
<gene>
    <name evidence="8" type="ORF">SH1V18_02880</name>
</gene>